<reference evidence="4 5" key="1">
    <citation type="submission" date="2010-10" db="EMBL/GenBank/DDBJ databases">
        <authorList>
            <person name="Muzny D."/>
            <person name="Qin X."/>
            <person name="Deng J."/>
            <person name="Jiang H."/>
            <person name="Liu Y."/>
            <person name="Qu J."/>
            <person name="Song X.-Z."/>
            <person name="Zhang L."/>
            <person name="Thornton R."/>
            <person name="Coyle M."/>
            <person name="Francisco L."/>
            <person name="Jackson L."/>
            <person name="Javaid M."/>
            <person name="Korchina V."/>
            <person name="Kovar C."/>
            <person name="Mata R."/>
            <person name="Mathew T."/>
            <person name="Ngo R."/>
            <person name="Nguyen L."/>
            <person name="Nguyen N."/>
            <person name="Okwuonu G."/>
            <person name="Ongeri F."/>
            <person name="Pham C."/>
            <person name="Simmons D."/>
            <person name="Wilczek-Boney K."/>
            <person name="Hale W."/>
            <person name="Jakkamsetti A."/>
            <person name="Pham P."/>
            <person name="Ruth R."/>
            <person name="San Lucas F."/>
            <person name="Warren J."/>
            <person name="Zhang J."/>
            <person name="Zhao Z."/>
            <person name="Zhou C."/>
            <person name="Zhu D."/>
            <person name="Lee S."/>
            <person name="Bess C."/>
            <person name="Blankenburg K."/>
            <person name="Forbes L."/>
            <person name="Fu Q."/>
            <person name="Gubbala S."/>
            <person name="Hirani K."/>
            <person name="Jayaseelan J.C."/>
            <person name="Lara F."/>
            <person name="Munidasa M."/>
            <person name="Palculict T."/>
            <person name="Patil S."/>
            <person name="Pu L.-L."/>
            <person name="Saada N."/>
            <person name="Tang L."/>
            <person name="Weissenberger G."/>
            <person name="Zhu Y."/>
            <person name="Hemphill L."/>
            <person name="Shang Y."/>
            <person name="Youmans B."/>
            <person name="Ayvaz T."/>
            <person name="Ross M."/>
            <person name="Santibanez J."/>
            <person name="Aqrawi P."/>
            <person name="Gross S."/>
            <person name="Joshi V."/>
            <person name="Fowler G."/>
            <person name="Nazareth L."/>
            <person name="Reid J."/>
            <person name="Worley K."/>
            <person name="Petrosino J."/>
            <person name="Highlander S."/>
            <person name="Gibbs R."/>
        </authorList>
    </citation>
    <scope>NUCLEOTIDE SEQUENCE [LARGE SCALE GENOMIC DNA]</scope>
    <source>
        <strain evidence="4 5">ATCC 33574</strain>
    </source>
</reference>
<dbReference type="SMART" id="SM00935">
    <property type="entry name" value="OmpH"/>
    <property type="match status" value="1"/>
</dbReference>
<dbReference type="eggNOG" id="COG2825">
    <property type="taxonomic scope" value="Bacteria"/>
</dbReference>
<comment type="caution">
    <text evidence="4">The sequence shown here is derived from an EMBL/GenBank/DDBJ whole genome shotgun (WGS) entry which is preliminary data.</text>
</comment>
<dbReference type="HOGENOM" id="CLU_053320_4_0_10"/>
<organism evidence="4 5">
    <name type="scientific">Segatella buccae ATCC 33574</name>
    <dbReference type="NCBI Taxonomy" id="873513"/>
    <lineage>
        <taxon>Bacteria</taxon>
        <taxon>Pseudomonadati</taxon>
        <taxon>Bacteroidota</taxon>
        <taxon>Bacteroidia</taxon>
        <taxon>Bacteroidales</taxon>
        <taxon>Prevotellaceae</taxon>
        <taxon>Segatella</taxon>
    </lineage>
</organism>
<dbReference type="Pfam" id="PF03938">
    <property type="entry name" value="OmpH"/>
    <property type="match status" value="1"/>
</dbReference>
<evidence type="ECO:0000313" key="4">
    <source>
        <dbReference type="EMBL" id="EFU31085.1"/>
    </source>
</evidence>
<keyword evidence="5" id="KW-1185">Reference proteome</keyword>
<evidence type="ECO:0000256" key="3">
    <source>
        <dbReference type="SAM" id="Coils"/>
    </source>
</evidence>
<dbReference type="STRING" id="873513.HMPREF6485_0801"/>
<keyword evidence="2" id="KW-0732">Signal</keyword>
<dbReference type="GO" id="GO:0051082">
    <property type="term" value="F:unfolded protein binding"/>
    <property type="evidence" value="ECO:0007669"/>
    <property type="project" value="InterPro"/>
</dbReference>
<dbReference type="Gene3D" id="3.30.910.20">
    <property type="entry name" value="Skp domain"/>
    <property type="match status" value="1"/>
</dbReference>
<dbReference type="Proteomes" id="UP000003112">
    <property type="component" value="Unassembled WGS sequence"/>
</dbReference>
<sequence length="187" mass="21234">MMAQPFISLYIPMILHGEDMKKLFLFLMLAALPLLADAQQLKFGYFSYEAALKSVPGYAIAERSMADLRQKYDAEMKRAEDEFNRKYEEFLDGQRDFAPSILKKRQAELQELMEKNVAFKDEANRLLKQAREEAYAPLKARLQAIVKRIGEEQGLAFVLNTDNNAVPFVSAAAGEDITPRIAHLAAQ</sequence>
<dbReference type="PANTHER" id="PTHR35089">
    <property type="entry name" value="CHAPERONE PROTEIN SKP"/>
    <property type="match status" value="1"/>
</dbReference>
<name>E6K5F9_9BACT</name>
<dbReference type="GO" id="GO:0005829">
    <property type="term" value="C:cytosol"/>
    <property type="evidence" value="ECO:0007669"/>
    <property type="project" value="TreeGrafter"/>
</dbReference>
<evidence type="ECO:0000256" key="1">
    <source>
        <dbReference type="ARBA" id="ARBA00009091"/>
    </source>
</evidence>
<dbReference type="PANTHER" id="PTHR35089:SF1">
    <property type="entry name" value="CHAPERONE PROTEIN SKP"/>
    <property type="match status" value="1"/>
</dbReference>
<evidence type="ECO:0000256" key="2">
    <source>
        <dbReference type="ARBA" id="ARBA00022729"/>
    </source>
</evidence>
<dbReference type="GO" id="GO:0050821">
    <property type="term" value="P:protein stabilization"/>
    <property type="evidence" value="ECO:0007669"/>
    <property type="project" value="TreeGrafter"/>
</dbReference>
<protein>
    <submittedName>
        <fullName evidence="4">Outer membrane protein</fullName>
    </submittedName>
</protein>
<dbReference type="EMBL" id="AEPD01000017">
    <property type="protein sequence ID" value="EFU31085.1"/>
    <property type="molecule type" value="Genomic_DNA"/>
</dbReference>
<comment type="similarity">
    <text evidence="1">Belongs to the Skp family.</text>
</comment>
<accession>E6K5F9</accession>
<dbReference type="SUPFAM" id="SSF111384">
    <property type="entry name" value="OmpH-like"/>
    <property type="match status" value="1"/>
</dbReference>
<feature type="coiled-coil region" evidence="3">
    <location>
        <begin position="58"/>
        <end position="129"/>
    </location>
</feature>
<proteinExistence type="inferred from homology"/>
<dbReference type="InterPro" id="IPR005632">
    <property type="entry name" value="Chaperone_Skp"/>
</dbReference>
<dbReference type="InterPro" id="IPR024930">
    <property type="entry name" value="Skp_dom_sf"/>
</dbReference>
<gene>
    <name evidence="4" type="ORF">HMPREF6485_0801</name>
</gene>
<keyword evidence="3" id="KW-0175">Coiled coil</keyword>
<evidence type="ECO:0000313" key="5">
    <source>
        <dbReference type="Proteomes" id="UP000003112"/>
    </source>
</evidence>
<dbReference type="AlphaFoldDB" id="E6K5F9"/>